<keyword evidence="2 5" id="KW-0645">Protease</keyword>
<organism evidence="10 11">
    <name type="scientific">Nocardioides aestuarii</name>
    <dbReference type="NCBI Taxonomy" id="252231"/>
    <lineage>
        <taxon>Bacteria</taxon>
        <taxon>Bacillati</taxon>
        <taxon>Actinomycetota</taxon>
        <taxon>Actinomycetes</taxon>
        <taxon>Propionibacteriales</taxon>
        <taxon>Nocardioidaceae</taxon>
        <taxon>Nocardioides</taxon>
    </lineage>
</organism>
<keyword evidence="4 5" id="KW-0720">Serine protease</keyword>
<accession>A0ABW4TKZ7</accession>
<dbReference type="SUPFAM" id="SSF52743">
    <property type="entry name" value="Subtilisin-like"/>
    <property type="match status" value="1"/>
</dbReference>
<feature type="active site" description="Charge relay system" evidence="5">
    <location>
        <position position="77"/>
    </location>
</feature>
<evidence type="ECO:0000256" key="6">
    <source>
        <dbReference type="SAM" id="MobiDB-lite"/>
    </source>
</evidence>
<evidence type="ECO:0000259" key="9">
    <source>
        <dbReference type="Pfam" id="PF00082"/>
    </source>
</evidence>
<feature type="chain" id="PRO_5045851426" evidence="8">
    <location>
        <begin position="25"/>
        <end position="417"/>
    </location>
</feature>
<sequence>MRLTPLLGAGLLTPVLLAPAPAHAAPADCAAIGRDDTVTSTGARSVPLDLMGAERATEILDSRGRAPGEGVRVAIVDNGITRQPPVVSLPVAAERFGPTAPIEDGHATAVAGLVAGGVRDQGGPVGVAPAAELVDVRVYGGTFDDGTGGVAVDDVVAGLEWVVEQGDVDVVVMALDLPRDDALGRAVAAVRAEDVVVVASSGNRPAEGQDGFADLGELEPGEDAVDEVFPAGYTDDVFAVSATADGVPVDPGAEADAQQTVLLNSATDAAVPVWGAVTVAANGSTCRLSTVATSWAAGLGGGVAALLRSAYPDETAAQIEARMRVTASGSQASPTTATGAGVLQPVEALTRAIEPSKRGEVDDMPRQDRPRTRVTAPPPTPDPVAGTLADARWWGLVGGAALVVALLLRPLLARRRP</sequence>
<feature type="active site" description="Charge relay system" evidence="5">
    <location>
        <position position="294"/>
    </location>
</feature>
<keyword evidence="3 5" id="KW-0378">Hydrolase</keyword>
<dbReference type="Gene3D" id="3.40.50.200">
    <property type="entry name" value="Peptidase S8/S53 domain"/>
    <property type="match status" value="1"/>
</dbReference>
<dbReference type="PROSITE" id="PS51892">
    <property type="entry name" value="SUBTILASE"/>
    <property type="match status" value="1"/>
</dbReference>
<dbReference type="Pfam" id="PF00082">
    <property type="entry name" value="Peptidase_S8"/>
    <property type="match status" value="1"/>
</dbReference>
<evidence type="ECO:0000256" key="8">
    <source>
        <dbReference type="SAM" id="SignalP"/>
    </source>
</evidence>
<dbReference type="InterPro" id="IPR015500">
    <property type="entry name" value="Peptidase_S8_subtilisin-rel"/>
</dbReference>
<evidence type="ECO:0000256" key="1">
    <source>
        <dbReference type="ARBA" id="ARBA00011073"/>
    </source>
</evidence>
<evidence type="ECO:0000256" key="7">
    <source>
        <dbReference type="SAM" id="Phobius"/>
    </source>
</evidence>
<feature type="active site" description="Charge relay system" evidence="5">
    <location>
        <position position="106"/>
    </location>
</feature>
<keyword evidence="11" id="KW-1185">Reference proteome</keyword>
<evidence type="ECO:0000256" key="5">
    <source>
        <dbReference type="PROSITE-ProRule" id="PRU01240"/>
    </source>
</evidence>
<feature type="transmembrane region" description="Helical" evidence="7">
    <location>
        <begin position="393"/>
        <end position="412"/>
    </location>
</feature>
<dbReference type="InterPro" id="IPR050131">
    <property type="entry name" value="Peptidase_S8_subtilisin-like"/>
</dbReference>
<feature type="compositionally biased region" description="Basic and acidic residues" evidence="6">
    <location>
        <begin position="355"/>
        <end position="371"/>
    </location>
</feature>
<name>A0ABW4TKZ7_9ACTN</name>
<protein>
    <submittedName>
        <fullName evidence="10">S8 family serine peptidase</fullName>
    </submittedName>
</protein>
<evidence type="ECO:0000313" key="11">
    <source>
        <dbReference type="Proteomes" id="UP001597351"/>
    </source>
</evidence>
<keyword evidence="8" id="KW-0732">Signal</keyword>
<comment type="similarity">
    <text evidence="1 5">Belongs to the peptidase S8 family.</text>
</comment>
<comment type="caution">
    <text evidence="10">The sequence shown here is derived from an EMBL/GenBank/DDBJ whole genome shotgun (WGS) entry which is preliminary data.</text>
</comment>
<feature type="signal peptide" evidence="8">
    <location>
        <begin position="1"/>
        <end position="24"/>
    </location>
</feature>
<evidence type="ECO:0000256" key="2">
    <source>
        <dbReference type="ARBA" id="ARBA00022670"/>
    </source>
</evidence>
<feature type="domain" description="Peptidase S8/S53" evidence="9">
    <location>
        <begin position="68"/>
        <end position="341"/>
    </location>
</feature>
<keyword evidence="7" id="KW-0812">Transmembrane</keyword>
<feature type="region of interest" description="Disordered" evidence="6">
    <location>
        <begin position="355"/>
        <end position="383"/>
    </location>
</feature>
<dbReference type="PRINTS" id="PR00723">
    <property type="entry name" value="SUBTILISIN"/>
</dbReference>
<evidence type="ECO:0000256" key="4">
    <source>
        <dbReference type="ARBA" id="ARBA00022825"/>
    </source>
</evidence>
<proteinExistence type="inferred from homology"/>
<evidence type="ECO:0000313" key="10">
    <source>
        <dbReference type="EMBL" id="MFD1947327.1"/>
    </source>
</evidence>
<keyword evidence="7" id="KW-0472">Membrane</keyword>
<dbReference type="InterPro" id="IPR036852">
    <property type="entry name" value="Peptidase_S8/S53_dom_sf"/>
</dbReference>
<dbReference type="Proteomes" id="UP001597351">
    <property type="component" value="Unassembled WGS sequence"/>
</dbReference>
<dbReference type="PANTHER" id="PTHR43806">
    <property type="entry name" value="PEPTIDASE S8"/>
    <property type="match status" value="1"/>
</dbReference>
<dbReference type="PANTHER" id="PTHR43806:SF11">
    <property type="entry name" value="CEREVISIN-RELATED"/>
    <property type="match status" value="1"/>
</dbReference>
<dbReference type="RefSeq" id="WP_343918318.1">
    <property type="nucleotide sequence ID" value="NZ_BAAAJT010000002.1"/>
</dbReference>
<evidence type="ECO:0000256" key="3">
    <source>
        <dbReference type="ARBA" id="ARBA00022801"/>
    </source>
</evidence>
<gene>
    <name evidence="10" type="ORF">ACFSDE_11035</name>
</gene>
<reference evidence="11" key="1">
    <citation type="journal article" date="2019" name="Int. J. Syst. Evol. Microbiol.">
        <title>The Global Catalogue of Microorganisms (GCM) 10K type strain sequencing project: providing services to taxonomists for standard genome sequencing and annotation.</title>
        <authorList>
            <consortium name="The Broad Institute Genomics Platform"/>
            <consortium name="The Broad Institute Genome Sequencing Center for Infectious Disease"/>
            <person name="Wu L."/>
            <person name="Ma J."/>
        </authorList>
    </citation>
    <scope>NUCLEOTIDE SEQUENCE [LARGE SCALE GENOMIC DNA]</scope>
    <source>
        <strain evidence="11">CGMCC 1.12477</strain>
    </source>
</reference>
<dbReference type="EMBL" id="JBHUGD010000003">
    <property type="protein sequence ID" value="MFD1947327.1"/>
    <property type="molecule type" value="Genomic_DNA"/>
</dbReference>
<dbReference type="InterPro" id="IPR000209">
    <property type="entry name" value="Peptidase_S8/S53_dom"/>
</dbReference>
<keyword evidence="7" id="KW-1133">Transmembrane helix</keyword>